<proteinExistence type="predicted"/>
<reference evidence="1 2" key="1">
    <citation type="submission" date="2024-02" db="EMBL/GenBank/DDBJ databases">
        <title>Roseovarius strain W115 nov., isolated from a marine algae.</title>
        <authorList>
            <person name="Lee M.W."/>
            <person name="Lee J.K."/>
            <person name="Kim J.M."/>
            <person name="Choi D.G."/>
            <person name="Baek J.H."/>
            <person name="Bayburt H."/>
            <person name="Jung J.J."/>
            <person name="Han D.M."/>
            <person name="Jeon C.O."/>
        </authorList>
    </citation>
    <scope>NUCLEOTIDE SEQUENCE [LARGE SCALE GENOMIC DNA]</scope>
    <source>
        <strain evidence="1 2">W115</strain>
    </source>
</reference>
<organism evidence="1 2">
    <name type="scientific">Roseovarius rhodophyticola</name>
    <dbReference type="NCBI Taxonomy" id="3080827"/>
    <lineage>
        <taxon>Bacteria</taxon>
        <taxon>Pseudomonadati</taxon>
        <taxon>Pseudomonadota</taxon>
        <taxon>Alphaproteobacteria</taxon>
        <taxon>Rhodobacterales</taxon>
        <taxon>Roseobacteraceae</taxon>
        <taxon>Roseovarius</taxon>
    </lineage>
</organism>
<dbReference type="PANTHER" id="PTHR39662:SF1">
    <property type="entry name" value="DUF354 DOMAIN-CONTAINING PROTEIN"/>
    <property type="match status" value="1"/>
</dbReference>
<dbReference type="InterPro" id="IPR007152">
    <property type="entry name" value="DUF354"/>
</dbReference>
<dbReference type="SUPFAM" id="SSF53756">
    <property type="entry name" value="UDP-Glycosyltransferase/glycogen phosphorylase"/>
    <property type="match status" value="1"/>
</dbReference>
<sequence length="369" mass="40242">MCATPDIAAPNTIGYFSPSQAKERARNLRVLIDIVHPADVLFFKRPIEMLAARGDEVKILSRNKDIACELLDAFGFEHHPISSAKTGTIGLATELAMRNLAVLRAARSFRPDVMIGFGGVAISHIGRITGIPSISFYDSENATLQTRLTWPFISRLFVPAGYSGSTPKGRTERLAGTKELSFLHPSSFQADPDVALASGLDPDRDNFFVRVVAWRANHDIGKAGWTPDTLRSVILYLSSFGKVHLSSELEVPDDLKPYLYKGPKGSVHHLLAHCRMLVGESATMASEAAVLGVPAIYAGRDFPGYMYDLEAAGMVRNLANVSEENLKSLIDEWLAVPKSEIKAARDIYVSTCPDWAEAVVAALDAETAR</sequence>
<evidence type="ECO:0000313" key="1">
    <source>
        <dbReference type="EMBL" id="WYK18618.1"/>
    </source>
</evidence>
<protein>
    <submittedName>
        <fullName evidence="1">DUF354 domain-containing protein</fullName>
    </submittedName>
</protein>
<dbReference type="Pfam" id="PF04007">
    <property type="entry name" value="DUF354"/>
    <property type="match status" value="1"/>
</dbReference>
<gene>
    <name evidence="1" type="ORF">RZS32_001660</name>
</gene>
<dbReference type="EMBL" id="CP146606">
    <property type="protein sequence ID" value="WYK18618.1"/>
    <property type="molecule type" value="Genomic_DNA"/>
</dbReference>
<evidence type="ECO:0000313" key="2">
    <source>
        <dbReference type="Proteomes" id="UP001281305"/>
    </source>
</evidence>
<accession>A0ABZ2TFW2</accession>
<dbReference type="RefSeq" id="WP_317055299.1">
    <property type="nucleotide sequence ID" value="NZ_CP146606.1"/>
</dbReference>
<keyword evidence="2" id="KW-1185">Reference proteome</keyword>
<dbReference type="PANTHER" id="PTHR39662">
    <property type="entry name" value="DUF354 DOMAIN-CONTAINING PROTEIN-RELATED"/>
    <property type="match status" value="1"/>
</dbReference>
<name>A0ABZ2TFW2_9RHOB</name>
<dbReference type="Proteomes" id="UP001281305">
    <property type="component" value="Chromosome"/>
</dbReference>